<dbReference type="InterPro" id="IPR037212">
    <property type="entry name" value="Med7/Med21-like"/>
</dbReference>
<dbReference type="OrthoDB" id="10253553at2759"/>
<comment type="caution">
    <text evidence="10">The sequence shown here is derived from an EMBL/GenBank/DDBJ whole genome shotgun (WGS) entry which is preliminary data.</text>
</comment>
<dbReference type="SUPFAM" id="SSF140718">
    <property type="entry name" value="Mediator hinge subcomplex-like"/>
    <property type="match status" value="1"/>
</dbReference>
<keyword evidence="6 8" id="KW-0804">Transcription</keyword>
<protein>
    <recommendedName>
        <fullName evidence="3 8">Mediator of RNA polymerase II transcription subunit 7</fullName>
    </recommendedName>
</protein>
<dbReference type="PANTHER" id="PTHR21428">
    <property type="entry name" value="MEDIATOR OF RNA POLYMERASE II TRANSCRIPTION SUBUNIT 7"/>
    <property type="match status" value="1"/>
</dbReference>
<proteinExistence type="inferred from homology"/>
<evidence type="ECO:0000256" key="6">
    <source>
        <dbReference type="ARBA" id="ARBA00023163"/>
    </source>
</evidence>
<feature type="region of interest" description="Disordered" evidence="9">
    <location>
        <begin position="1"/>
        <end position="24"/>
    </location>
</feature>
<evidence type="ECO:0000256" key="2">
    <source>
        <dbReference type="ARBA" id="ARBA00009994"/>
    </source>
</evidence>
<evidence type="ECO:0000256" key="8">
    <source>
        <dbReference type="RuleBase" id="RU364060"/>
    </source>
</evidence>
<dbReference type="HOGENOM" id="CLU_065214_1_0_1"/>
<evidence type="ECO:0000256" key="4">
    <source>
        <dbReference type="ARBA" id="ARBA00023015"/>
    </source>
</evidence>
<dbReference type="RefSeq" id="XP_013243027.1">
    <property type="nucleotide sequence ID" value="XM_013387573.1"/>
</dbReference>
<dbReference type="PANTHER" id="PTHR21428:SF11">
    <property type="entry name" value="MEDIATOR OF RNA POLYMERASE II TRANSCRIPTION SUBUNIT 7"/>
    <property type="match status" value="1"/>
</dbReference>
<comment type="function">
    <text evidence="8">Component of the Mediator complex, a coactivator involved in the regulated transcription of nearly all RNA polymerase II-dependent genes. Mediator functions as a bridge to convey information from gene-specific regulatory proteins to the basal RNA polymerase II transcription machinery.</text>
</comment>
<keyword evidence="5 8" id="KW-0010">Activator</keyword>
<evidence type="ECO:0000256" key="3">
    <source>
        <dbReference type="ARBA" id="ARBA00020631"/>
    </source>
</evidence>
<sequence>MADDATREAGAVWAPFADTLYPPPPSIYTKYTRRNLALLQDLREKIAKDLRSSQLSSADEVSAASARDVWLRLDPPARIKRQNALLKSAKHKSKKPSGEDGDEKMTFTADSTQNLEARTDEEQGQASTAAAYDDDGDGVDDDEDPLPDFDLQLELQPPRLDWIEEEGDYFCFSERWPIHERLLPLSAHPGMIQLYPEGSIDRKATLHTLLRTLLATYFKLITILQSPPRDYLASVPDPHAPPSQIWKSEMLDLSAFIRTTTINMQHLLNEMRPAQAVEGLRELMKEQLERRRQETSAIRSKCTEVHANIAAMRVALSSEEPVATGAITSK</sequence>
<dbReference type="GO" id="GO:0016592">
    <property type="term" value="C:mediator complex"/>
    <property type="evidence" value="ECO:0007669"/>
    <property type="project" value="InterPro"/>
</dbReference>
<evidence type="ECO:0000256" key="9">
    <source>
        <dbReference type="SAM" id="MobiDB-lite"/>
    </source>
</evidence>
<feature type="region of interest" description="Disordered" evidence="9">
    <location>
        <begin position="84"/>
        <end position="150"/>
    </location>
</feature>
<evidence type="ECO:0000256" key="1">
    <source>
        <dbReference type="ARBA" id="ARBA00004123"/>
    </source>
</evidence>
<keyword evidence="4 8" id="KW-0805">Transcription regulation</keyword>
<evidence type="ECO:0000256" key="5">
    <source>
        <dbReference type="ARBA" id="ARBA00023159"/>
    </source>
</evidence>
<keyword evidence="7 8" id="KW-0539">Nucleus</keyword>
<gene>
    <name evidence="10" type="ORF">K437DRAFT_263020</name>
</gene>
<dbReference type="InParanoid" id="A0A066W2P5"/>
<dbReference type="InterPro" id="IPR009244">
    <property type="entry name" value="Mediatior_Med7"/>
</dbReference>
<dbReference type="OMA" id="RERCESM"/>
<reference evidence="10 11" key="1">
    <citation type="submission" date="2014-05" db="EMBL/GenBank/DDBJ databases">
        <title>Draft genome sequence of a rare smut relative, Tilletiaria anomala UBC 951.</title>
        <authorList>
            <consortium name="DOE Joint Genome Institute"/>
            <person name="Toome M."/>
            <person name="Kuo A."/>
            <person name="Henrissat B."/>
            <person name="Lipzen A."/>
            <person name="Tritt A."/>
            <person name="Yoshinaga Y."/>
            <person name="Zane M."/>
            <person name="Barry K."/>
            <person name="Grigoriev I.V."/>
            <person name="Spatafora J.W."/>
            <person name="Aimea M.C."/>
        </authorList>
    </citation>
    <scope>NUCLEOTIDE SEQUENCE [LARGE SCALE GENOMIC DNA]</scope>
    <source>
        <strain evidence="10 11">UBC 951</strain>
    </source>
</reference>
<comment type="similarity">
    <text evidence="2 8">Belongs to the Mediator complex subunit 7 family.</text>
</comment>
<dbReference type="GeneID" id="25265655"/>
<dbReference type="GO" id="GO:0070847">
    <property type="term" value="C:core mediator complex"/>
    <property type="evidence" value="ECO:0007669"/>
    <property type="project" value="TreeGrafter"/>
</dbReference>
<feature type="compositionally biased region" description="Acidic residues" evidence="9">
    <location>
        <begin position="132"/>
        <end position="147"/>
    </location>
</feature>
<keyword evidence="11" id="KW-1185">Reference proteome</keyword>
<comment type="subcellular location">
    <subcellularLocation>
        <location evidence="1 8">Nucleus</location>
    </subcellularLocation>
</comment>
<evidence type="ECO:0000313" key="10">
    <source>
        <dbReference type="EMBL" id="KDN45065.1"/>
    </source>
</evidence>
<dbReference type="InterPro" id="IPR044888">
    <property type="entry name" value="Mediatior_Med7_sf"/>
</dbReference>
<dbReference type="STRING" id="1037660.A0A066W2P5"/>
<comment type="subunit">
    <text evidence="8">Component of the Mediator complex.</text>
</comment>
<name>A0A066W2P5_TILAU</name>
<dbReference type="Pfam" id="PF05983">
    <property type="entry name" value="Med7"/>
    <property type="match status" value="1"/>
</dbReference>
<dbReference type="GO" id="GO:0006357">
    <property type="term" value="P:regulation of transcription by RNA polymerase II"/>
    <property type="evidence" value="ECO:0007669"/>
    <property type="project" value="InterPro"/>
</dbReference>
<dbReference type="Gene3D" id="6.10.140.200">
    <property type="match status" value="1"/>
</dbReference>
<organism evidence="10 11">
    <name type="scientific">Tilletiaria anomala (strain ATCC 24038 / CBS 436.72 / UBC 951)</name>
    <dbReference type="NCBI Taxonomy" id="1037660"/>
    <lineage>
        <taxon>Eukaryota</taxon>
        <taxon>Fungi</taxon>
        <taxon>Dikarya</taxon>
        <taxon>Basidiomycota</taxon>
        <taxon>Ustilaginomycotina</taxon>
        <taxon>Exobasidiomycetes</taxon>
        <taxon>Georgefischeriales</taxon>
        <taxon>Tilletiariaceae</taxon>
        <taxon>Tilletiaria</taxon>
    </lineage>
</organism>
<dbReference type="GO" id="GO:0003712">
    <property type="term" value="F:transcription coregulator activity"/>
    <property type="evidence" value="ECO:0007669"/>
    <property type="project" value="InterPro"/>
</dbReference>
<dbReference type="Proteomes" id="UP000027361">
    <property type="component" value="Unassembled WGS sequence"/>
</dbReference>
<dbReference type="EMBL" id="JMSN01000045">
    <property type="protein sequence ID" value="KDN45065.1"/>
    <property type="molecule type" value="Genomic_DNA"/>
</dbReference>
<dbReference type="Gene3D" id="6.10.140.1520">
    <property type="match status" value="1"/>
</dbReference>
<evidence type="ECO:0000256" key="7">
    <source>
        <dbReference type="ARBA" id="ARBA00023242"/>
    </source>
</evidence>
<dbReference type="AlphaFoldDB" id="A0A066W2P5"/>
<evidence type="ECO:0000313" key="11">
    <source>
        <dbReference type="Proteomes" id="UP000027361"/>
    </source>
</evidence>
<accession>A0A066W2P5</accession>